<reference evidence="1" key="1">
    <citation type="submission" date="2023-10" db="EMBL/GenBank/DDBJ databases">
        <authorList>
            <person name="Chen Y."/>
            <person name="Shah S."/>
            <person name="Dougan E. K."/>
            <person name="Thang M."/>
            <person name="Chan C."/>
        </authorList>
    </citation>
    <scope>NUCLEOTIDE SEQUENCE [LARGE SCALE GENOMIC DNA]</scope>
</reference>
<organism evidence="1 2">
    <name type="scientific">Prorocentrum cordatum</name>
    <dbReference type="NCBI Taxonomy" id="2364126"/>
    <lineage>
        <taxon>Eukaryota</taxon>
        <taxon>Sar</taxon>
        <taxon>Alveolata</taxon>
        <taxon>Dinophyceae</taxon>
        <taxon>Prorocentrales</taxon>
        <taxon>Prorocentraceae</taxon>
        <taxon>Prorocentrum</taxon>
    </lineage>
</organism>
<keyword evidence="2" id="KW-1185">Reference proteome</keyword>
<sequence>MSKPRLAFAWAVLKTWPRSDADLEERPCLHAPPCPASAFSCRPDWRLNLVLSAGNCGSSDALPVFEATDEASFDAAVQRAVDRTLLCCGSVGGDVVELPYNLSRYRGDLPGGCDREGSERRWAELLAPGSQAGAAAVYRKEYSWSMRERLELLAGA</sequence>
<evidence type="ECO:0000313" key="1">
    <source>
        <dbReference type="EMBL" id="CAK0897580.1"/>
    </source>
</evidence>
<protein>
    <recommendedName>
        <fullName evidence="3">Subtilisin</fullName>
    </recommendedName>
</protein>
<proteinExistence type="predicted"/>
<evidence type="ECO:0008006" key="3">
    <source>
        <dbReference type="Google" id="ProtNLM"/>
    </source>
</evidence>
<evidence type="ECO:0000313" key="2">
    <source>
        <dbReference type="Proteomes" id="UP001189429"/>
    </source>
</evidence>
<gene>
    <name evidence="1" type="ORF">PCOR1329_LOCUS75726</name>
</gene>
<accession>A0ABN9XDA2</accession>
<name>A0ABN9XDA2_9DINO</name>
<comment type="caution">
    <text evidence="1">The sequence shown here is derived from an EMBL/GenBank/DDBJ whole genome shotgun (WGS) entry which is preliminary data.</text>
</comment>
<dbReference type="Proteomes" id="UP001189429">
    <property type="component" value="Unassembled WGS sequence"/>
</dbReference>
<dbReference type="EMBL" id="CAUYUJ010020357">
    <property type="protein sequence ID" value="CAK0897580.1"/>
    <property type="molecule type" value="Genomic_DNA"/>
</dbReference>